<feature type="compositionally biased region" description="Polar residues" evidence="1">
    <location>
        <begin position="89"/>
        <end position="101"/>
    </location>
</feature>
<name>A0A2D3V0H0_9PEZI</name>
<feature type="compositionally biased region" description="Low complexity" evidence="1">
    <location>
        <begin position="53"/>
        <end position="66"/>
    </location>
</feature>
<dbReference type="EMBL" id="FJUY01000018">
    <property type="protein sequence ID" value="CZT23817.1"/>
    <property type="molecule type" value="Genomic_DNA"/>
</dbReference>
<feature type="compositionally biased region" description="Polar residues" evidence="1">
    <location>
        <begin position="1"/>
        <end position="22"/>
    </location>
</feature>
<dbReference type="RefSeq" id="XP_023630541.1">
    <property type="nucleotide sequence ID" value="XM_023774773.1"/>
</dbReference>
<proteinExistence type="predicted"/>
<dbReference type="GeneID" id="35604600"/>
<protein>
    <submittedName>
        <fullName evidence="2">Uncharacterized protein</fullName>
    </submittedName>
</protein>
<feature type="compositionally biased region" description="Basic and acidic residues" evidence="1">
    <location>
        <begin position="72"/>
        <end position="84"/>
    </location>
</feature>
<evidence type="ECO:0000313" key="3">
    <source>
        <dbReference type="Proteomes" id="UP000225277"/>
    </source>
</evidence>
<feature type="compositionally biased region" description="Basic and acidic residues" evidence="1">
    <location>
        <begin position="23"/>
        <end position="37"/>
    </location>
</feature>
<dbReference type="Proteomes" id="UP000225277">
    <property type="component" value="Unassembled WGS sequence"/>
</dbReference>
<sequence length="101" mass="10901">MASKPTSGLSGQSHPSTTPTQSQDHHTTQIPKPDHPTQTKHHVAHLPTNHYQNAIAAQASAGQSINTVAAPTKDDQKRERHENLLTRAATEQSAGYHSTSH</sequence>
<evidence type="ECO:0000313" key="2">
    <source>
        <dbReference type="EMBL" id="CZT23817.1"/>
    </source>
</evidence>
<feature type="region of interest" description="Disordered" evidence="1">
    <location>
        <begin position="1"/>
        <end position="101"/>
    </location>
</feature>
<evidence type="ECO:0000256" key="1">
    <source>
        <dbReference type="SAM" id="MobiDB-lite"/>
    </source>
</evidence>
<organism evidence="2 3">
    <name type="scientific">Ramularia collo-cygni</name>
    <dbReference type="NCBI Taxonomy" id="112498"/>
    <lineage>
        <taxon>Eukaryota</taxon>
        <taxon>Fungi</taxon>
        <taxon>Dikarya</taxon>
        <taxon>Ascomycota</taxon>
        <taxon>Pezizomycotina</taxon>
        <taxon>Dothideomycetes</taxon>
        <taxon>Dothideomycetidae</taxon>
        <taxon>Mycosphaerellales</taxon>
        <taxon>Mycosphaerellaceae</taxon>
        <taxon>Ramularia</taxon>
    </lineage>
</organism>
<keyword evidence="3" id="KW-1185">Reference proteome</keyword>
<dbReference type="AlphaFoldDB" id="A0A2D3V0H0"/>
<accession>A0A2D3V0H0</accession>
<reference evidence="2 3" key="1">
    <citation type="submission" date="2016-03" db="EMBL/GenBank/DDBJ databases">
        <authorList>
            <person name="Ploux O."/>
        </authorList>
    </citation>
    <scope>NUCLEOTIDE SEQUENCE [LARGE SCALE GENOMIC DNA]</scope>
    <source>
        <strain evidence="2 3">URUG2</strain>
    </source>
</reference>
<gene>
    <name evidence="2" type="ORF">RCC_09531</name>
</gene>